<dbReference type="Proteomes" id="UP001501577">
    <property type="component" value="Unassembled WGS sequence"/>
</dbReference>
<evidence type="ECO:0000256" key="4">
    <source>
        <dbReference type="RuleBase" id="RU362028"/>
    </source>
</evidence>
<dbReference type="EC" id="5.4.99.-" evidence="4"/>
<reference evidence="6 7" key="1">
    <citation type="journal article" date="2019" name="Int. J. Syst. Evol. Microbiol.">
        <title>The Global Catalogue of Microorganisms (GCM) 10K type strain sequencing project: providing services to taxonomists for standard genome sequencing and annotation.</title>
        <authorList>
            <consortium name="The Broad Institute Genomics Platform"/>
            <consortium name="The Broad Institute Genome Sequencing Center for Infectious Disease"/>
            <person name="Wu L."/>
            <person name="Ma J."/>
        </authorList>
    </citation>
    <scope>NUCLEOTIDE SEQUENCE [LARGE SCALE GENOMIC DNA]</scope>
    <source>
        <strain evidence="6 7">JCM 8736</strain>
    </source>
</reference>
<dbReference type="InterPro" id="IPR006225">
    <property type="entry name" value="PsdUridine_synth_RluC/D"/>
</dbReference>
<dbReference type="CDD" id="cd00165">
    <property type="entry name" value="S4"/>
    <property type="match status" value="1"/>
</dbReference>
<comment type="caution">
    <text evidence="6">The sequence shown here is derived from an EMBL/GenBank/DDBJ whole genome shotgun (WGS) entry which is preliminary data.</text>
</comment>
<keyword evidence="3" id="KW-0694">RNA-binding</keyword>
<evidence type="ECO:0000313" key="6">
    <source>
        <dbReference type="EMBL" id="GAA3021936.1"/>
    </source>
</evidence>
<evidence type="ECO:0000259" key="5">
    <source>
        <dbReference type="Pfam" id="PF00849"/>
    </source>
</evidence>
<dbReference type="RefSeq" id="WP_068707232.1">
    <property type="nucleotide sequence ID" value="NZ_BAAAXQ010000063.1"/>
</dbReference>
<comment type="similarity">
    <text evidence="2 4">Belongs to the pseudouridine synthase RluA family.</text>
</comment>
<dbReference type="NCBIfam" id="TIGR00005">
    <property type="entry name" value="rluA_subfam"/>
    <property type="match status" value="1"/>
</dbReference>
<dbReference type="Pfam" id="PF00849">
    <property type="entry name" value="PseudoU_synth_2"/>
    <property type="match status" value="1"/>
</dbReference>
<keyword evidence="4" id="KW-0413">Isomerase</keyword>
<evidence type="ECO:0000256" key="1">
    <source>
        <dbReference type="ARBA" id="ARBA00000073"/>
    </source>
</evidence>
<dbReference type="Gene3D" id="3.30.2350.10">
    <property type="entry name" value="Pseudouridine synthase"/>
    <property type="match status" value="1"/>
</dbReference>
<protein>
    <recommendedName>
        <fullName evidence="4">Pseudouridine synthase</fullName>
        <ecNumber evidence="4">5.4.99.-</ecNumber>
    </recommendedName>
</protein>
<name>A0ABN3Y7N4_9ENTE</name>
<evidence type="ECO:0000256" key="2">
    <source>
        <dbReference type="ARBA" id="ARBA00010876"/>
    </source>
</evidence>
<dbReference type="InterPro" id="IPR006145">
    <property type="entry name" value="PsdUridine_synth_RsuA/RluA"/>
</dbReference>
<comment type="function">
    <text evidence="4">Responsible for synthesis of pseudouridine from uracil.</text>
</comment>
<dbReference type="CDD" id="cd02869">
    <property type="entry name" value="PseudoU_synth_RluA_like"/>
    <property type="match status" value="1"/>
</dbReference>
<keyword evidence="7" id="KW-1185">Reference proteome</keyword>
<dbReference type="InterPro" id="IPR050188">
    <property type="entry name" value="RluA_PseudoU_synthase"/>
</dbReference>
<evidence type="ECO:0000313" key="7">
    <source>
        <dbReference type="Proteomes" id="UP001501577"/>
    </source>
</evidence>
<evidence type="ECO:0000256" key="3">
    <source>
        <dbReference type="PROSITE-ProRule" id="PRU00182"/>
    </source>
</evidence>
<comment type="catalytic activity">
    <reaction evidence="1 4">
        <text>a uridine in RNA = a pseudouridine in RNA</text>
        <dbReference type="Rhea" id="RHEA:48348"/>
        <dbReference type="Rhea" id="RHEA-COMP:12068"/>
        <dbReference type="Rhea" id="RHEA-COMP:12069"/>
        <dbReference type="ChEBI" id="CHEBI:65314"/>
        <dbReference type="ChEBI" id="CHEBI:65315"/>
    </reaction>
</comment>
<proteinExistence type="inferred from homology"/>
<dbReference type="PANTHER" id="PTHR21600:SF35">
    <property type="entry name" value="PSEUDOURIDINE SYNTHASE"/>
    <property type="match status" value="1"/>
</dbReference>
<gene>
    <name evidence="6" type="ORF">GCM10019998_18080</name>
</gene>
<dbReference type="PROSITE" id="PS01129">
    <property type="entry name" value="PSI_RLU"/>
    <property type="match status" value="1"/>
</dbReference>
<dbReference type="PANTHER" id="PTHR21600">
    <property type="entry name" value="MITOCHONDRIAL RNA PSEUDOURIDINE SYNTHASE"/>
    <property type="match status" value="1"/>
</dbReference>
<dbReference type="InterPro" id="IPR020103">
    <property type="entry name" value="PsdUridine_synth_cat_dom_sf"/>
</dbReference>
<dbReference type="EMBL" id="BAAAXQ010000063">
    <property type="protein sequence ID" value="GAA3021936.1"/>
    <property type="molecule type" value="Genomic_DNA"/>
</dbReference>
<dbReference type="SUPFAM" id="SSF55120">
    <property type="entry name" value="Pseudouridine synthase"/>
    <property type="match status" value="1"/>
</dbReference>
<accession>A0ABN3Y7N4</accession>
<dbReference type="InterPro" id="IPR006224">
    <property type="entry name" value="PsdUridine_synth_RluA-like_CS"/>
</dbReference>
<feature type="domain" description="Pseudouridine synthase RsuA/RluA-like" evidence="5">
    <location>
        <begin position="86"/>
        <end position="239"/>
    </location>
</feature>
<organism evidence="6 7">
    <name type="scientific">Tetragenococcus solitarius</name>
    <dbReference type="NCBI Taxonomy" id="71453"/>
    <lineage>
        <taxon>Bacteria</taxon>
        <taxon>Bacillati</taxon>
        <taxon>Bacillota</taxon>
        <taxon>Bacilli</taxon>
        <taxon>Lactobacillales</taxon>
        <taxon>Enterococcaceae</taxon>
        <taxon>Tetragenococcus</taxon>
    </lineage>
</organism>
<sequence length="300" mass="34362">MKFCYVYQKKESQQLKLFLKEQGISRALLAKIKFQGGKIFVNGKVENVLYSLKTEDKVEVIVPDEGSHETLLADDSPIDIVYEDEHLLVVNKPAGIASIPSQYHPNKTMANRVKAYYKRRAYKDQVIHVVTRLDRDTSGLMLFARHGFAHALLDKELQKKSLRKKYRAIVSGNVSSIKPHEVINFPILRDPTSIIKRQAGDNGKPAETEYWLKQRNAEFAVVDIQLHTGRTHQIRVHFSTAGFPLVGDELYGGVLSSKLQRQALHCGELEFIHPFTKDQLSFKQELPKDMQNFVQIFETR</sequence>
<dbReference type="PROSITE" id="PS50889">
    <property type="entry name" value="S4"/>
    <property type="match status" value="1"/>
</dbReference>